<evidence type="ECO:0000313" key="3">
    <source>
        <dbReference type="Proteomes" id="UP000074108"/>
    </source>
</evidence>
<sequence>MKNYAFIIILCLIPLLHGCQESESDSDSVPQVHLNEESNKEVKVKKTEKEMIPLTVSSKEQVQVVDWVDDDRIIIVEYSGSIYKIVEYHLYTGVREELFIGEGTFVQGFVHQNKRNILIHSSPSTYEAKLELFTLDGKVEYTYTIPSAELSFSWNPVNPFKLLVAAFDESWEYSTYLLDLQSNQQKELKGYPPFLFWRDDQHFLYQDTSWDEIKLMAPLVEEDTEEFDRKILDESLFYATAENNRVLRMTIENDSKTAEVTVEDFPAFSVELPSISTYSGWLIPHMEIMEDSLFIFTPNKSGQIDTYVEGFRLEKWNMATGKRETSLDGIENQPIECSPNGTRCLYGYYLSTMIEMETGTKKEMILYAEETNF</sequence>
<dbReference type="EMBL" id="LDYG01000031">
    <property type="protein sequence ID" value="KUP05973.1"/>
    <property type="molecule type" value="Genomic_DNA"/>
</dbReference>
<dbReference type="InterPro" id="IPR048421">
    <property type="entry name" value="YqgU_beta-prop"/>
</dbReference>
<dbReference type="PATRIC" id="fig|1150625.3.peg.2113"/>
<protein>
    <recommendedName>
        <fullName evidence="1">YqgU-like 6-bladed beta-propeller domain-containing protein</fullName>
    </recommendedName>
</protein>
<dbReference type="SUPFAM" id="SSF69322">
    <property type="entry name" value="Tricorn protease domain 2"/>
    <property type="match status" value="1"/>
</dbReference>
<proteinExistence type="predicted"/>
<evidence type="ECO:0000313" key="2">
    <source>
        <dbReference type="EMBL" id="KUP05973.1"/>
    </source>
</evidence>
<dbReference type="Pfam" id="PF21101">
    <property type="entry name" value="YqgU"/>
    <property type="match status" value="1"/>
</dbReference>
<dbReference type="Proteomes" id="UP000074108">
    <property type="component" value="Unassembled WGS sequence"/>
</dbReference>
<name>A0A147K7C7_9BACI</name>
<dbReference type="OrthoDB" id="2168335at2"/>
<dbReference type="AlphaFoldDB" id="A0A147K7C7"/>
<dbReference type="STRING" id="1150625.Q75_09910"/>
<feature type="domain" description="YqgU-like 6-bladed beta-propeller" evidence="1">
    <location>
        <begin position="90"/>
        <end position="347"/>
    </location>
</feature>
<comment type="caution">
    <text evidence="2">The sequence shown here is derived from an EMBL/GenBank/DDBJ whole genome shotgun (WGS) entry which is preliminary data.</text>
</comment>
<gene>
    <name evidence="2" type="ORF">Q75_09910</name>
</gene>
<organism evidence="2 3">
    <name type="scientific">Bacillus coahuilensis p1.1.43</name>
    <dbReference type="NCBI Taxonomy" id="1150625"/>
    <lineage>
        <taxon>Bacteria</taxon>
        <taxon>Bacillati</taxon>
        <taxon>Bacillota</taxon>
        <taxon>Bacilli</taxon>
        <taxon>Bacillales</taxon>
        <taxon>Bacillaceae</taxon>
        <taxon>Bacillus</taxon>
    </lineage>
</organism>
<reference evidence="2 3" key="1">
    <citation type="journal article" date="2016" name="Front. Microbiol.">
        <title>Microevolution Analysis of Bacillus coahuilensis Unveils Differences in Phosphorus Acquisition Strategies and Their Regulation.</title>
        <authorList>
            <person name="Gomez-Lunar Z."/>
            <person name="Hernandez-Gonzalez I."/>
            <person name="Rodriguez-Torres M.D."/>
            <person name="Souza V."/>
            <person name="Olmedo-Alvarez G."/>
        </authorList>
    </citation>
    <scope>NUCLEOTIDE SEQUENCE [LARGE SCALE GENOMIC DNA]</scope>
    <source>
        <strain evidence="3">p1.1.43</strain>
    </source>
</reference>
<accession>A0A147K7C7</accession>
<dbReference type="RefSeq" id="WP_059351264.1">
    <property type="nucleotide sequence ID" value="NZ_LDYG01000031.1"/>
</dbReference>
<keyword evidence="3" id="KW-1185">Reference proteome</keyword>
<evidence type="ECO:0000259" key="1">
    <source>
        <dbReference type="Pfam" id="PF21101"/>
    </source>
</evidence>